<evidence type="ECO:0000256" key="2">
    <source>
        <dbReference type="ARBA" id="ARBA00022448"/>
    </source>
</evidence>
<dbReference type="PANTHER" id="PTHR43005">
    <property type="entry name" value="BLR7065 PROTEIN"/>
    <property type="match status" value="1"/>
</dbReference>
<evidence type="ECO:0000256" key="5">
    <source>
        <dbReference type="ARBA" id="ARBA00022989"/>
    </source>
</evidence>
<evidence type="ECO:0000256" key="6">
    <source>
        <dbReference type="ARBA" id="ARBA00023136"/>
    </source>
</evidence>
<evidence type="ECO:0000313" key="9">
    <source>
        <dbReference type="Proteomes" id="UP000312512"/>
    </source>
</evidence>
<keyword evidence="2 7" id="KW-0813">Transport</keyword>
<feature type="transmembrane region" description="Helical" evidence="7">
    <location>
        <begin position="224"/>
        <end position="250"/>
    </location>
</feature>
<gene>
    <name evidence="8" type="ORF">FH608_009735</name>
</gene>
<feature type="transmembrane region" description="Helical" evidence="7">
    <location>
        <begin position="275"/>
        <end position="294"/>
    </location>
</feature>
<dbReference type="EMBL" id="VDLX02000003">
    <property type="protein sequence ID" value="KAB8195780.1"/>
    <property type="molecule type" value="Genomic_DNA"/>
</dbReference>
<keyword evidence="4 7" id="KW-0812">Transmembrane</keyword>
<keyword evidence="9" id="KW-1185">Reference proteome</keyword>
<keyword evidence="5 7" id="KW-1133">Transmembrane helix</keyword>
<accession>A0A5P9YNR6</accession>
<evidence type="ECO:0000313" key="8">
    <source>
        <dbReference type="EMBL" id="KAB8195780.1"/>
    </source>
</evidence>
<reference evidence="8 9" key="1">
    <citation type="submission" date="2019-10" db="EMBL/GenBank/DDBJ databases">
        <title>Nonomuraea sp. nov., isolated from Phyllanthus amarus.</title>
        <authorList>
            <person name="Klykleung N."/>
            <person name="Tanasupawat S."/>
        </authorList>
    </citation>
    <scope>NUCLEOTIDE SEQUENCE [LARGE SCALE GENOMIC DNA]</scope>
    <source>
        <strain evidence="8 9">PA1-10</strain>
    </source>
</reference>
<sequence>MTAVAQRVRTRNRTRLRGFLLALPPVLVIAFFIGLPVIAAIAYTFGYSGGINSVVAALAQKQHLVDGAAPTFDAYREVLGDSSFRTDLLVTVIVTIVTVVLVMVLSWAIALYARFSRGVLAKLVTALAVVPMFIPVVIASYAILTFYSTDGFTRTLFHLLGWEDSPALAYKMTGVTVGQVWTHLPFGVLLISSGLSSVPDTLIDAARDAGASMSRAVRAVMIPMAALPTIIVATFTGIGVLGSFTVPYLIGPNAPNMLGVSMAQYYQSFNQAQQAVVMAVVVFVLAAGIGYFYVRANAKSARGSGRL</sequence>
<dbReference type="CDD" id="cd06261">
    <property type="entry name" value="TM_PBP2"/>
    <property type="match status" value="1"/>
</dbReference>
<dbReference type="PROSITE" id="PS50928">
    <property type="entry name" value="ABC_TM1"/>
    <property type="match status" value="1"/>
</dbReference>
<feature type="transmembrane region" description="Helical" evidence="7">
    <location>
        <begin position="124"/>
        <end position="147"/>
    </location>
</feature>
<dbReference type="OrthoDB" id="2162374at2"/>
<evidence type="ECO:0000256" key="3">
    <source>
        <dbReference type="ARBA" id="ARBA00022475"/>
    </source>
</evidence>
<accession>A0A5C4WS09</accession>
<dbReference type="GO" id="GO:0055085">
    <property type="term" value="P:transmembrane transport"/>
    <property type="evidence" value="ECO:0007669"/>
    <property type="project" value="InterPro"/>
</dbReference>
<feature type="transmembrane region" description="Helical" evidence="7">
    <location>
        <begin position="88"/>
        <end position="112"/>
    </location>
</feature>
<dbReference type="Pfam" id="PF00528">
    <property type="entry name" value="BPD_transp_1"/>
    <property type="match status" value="1"/>
</dbReference>
<protein>
    <submittedName>
        <fullName evidence="8">ABC transporter permease subunit</fullName>
    </submittedName>
</protein>
<comment type="caution">
    <text evidence="8">The sequence shown here is derived from an EMBL/GenBank/DDBJ whole genome shotgun (WGS) entry which is preliminary data.</text>
</comment>
<comment type="similarity">
    <text evidence="7">Belongs to the binding-protein-dependent transport system permease family.</text>
</comment>
<dbReference type="Proteomes" id="UP000312512">
    <property type="component" value="Unassembled WGS sequence"/>
</dbReference>
<proteinExistence type="inferred from homology"/>
<keyword evidence="6 7" id="KW-0472">Membrane</keyword>
<keyword evidence="3" id="KW-1003">Cell membrane</keyword>
<feature type="transmembrane region" description="Helical" evidence="7">
    <location>
        <begin position="180"/>
        <end position="203"/>
    </location>
</feature>
<dbReference type="SUPFAM" id="SSF161098">
    <property type="entry name" value="MetI-like"/>
    <property type="match status" value="1"/>
</dbReference>
<dbReference type="AlphaFoldDB" id="A0A5C4WS09"/>
<dbReference type="PANTHER" id="PTHR43005:SF1">
    <property type="entry name" value="SPERMIDINE_PUTRESCINE TRANSPORT SYSTEM PERMEASE PROTEIN"/>
    <property type="match status" value="1"/>
</dbReference>
<evidence type="ECO:0000256" key="4">
    <source>
        <dbReference type="ARBA" id="ARBA00022692"/>
    </source>
</evidence>
<dbReference type="Gene3D" id="1.10.3720.10">
    <property type="entry name" value="MetI-like"/>
    <property type="match status" value="1"/>
</dbReference>
<organism evidence="8 9">
    <name type="scientific">Nonomuraea phyllanthi</name>
    <dbReference type="NCBI Taxonomy" id="2219224"/>
    <lineage>
        <taxon>Bacteria</taxon>
        <taxon>Bacillati</taxon>
        <taxon>Actinomycetota</taxon>
        <taxon>Actinomycetes</taxon>
        <taxon>Streptosporangiales</taxon>
        <taxon>Streptosporangiaceae</taxon>
        <taxon>Nonomuraea</taxon>
    </lineage>
</organism>
<dbReference type="RefSeq" id="WP_139630097.1">
    <property type="nucleotide sequence ID" value="NZ_CP045572.1"/>
</dbReference>
<evidence type="ECO:0000256" key="7">
    <source>
        <dbReference type="RuleBase" id="RU363032"/>
    </source>
</evidence>
<name>A0A5C4WS09_9ACTN</name>
<evidence type="ECO:0000256" key="1">
    <source>
        <dbReference type="ARBA" id="ARBA00004651"/>
    </source>
</evidence>
<dbReference type="GO" id="GO:0005886">
    <property type="term" value="C:plasma membrane"/>
    <property type="evidence" value="ECO:0007669"/>
    <property type="project" value="UniProtKB-SubCell"/>
</dbReference>
<comment type="subcellular location">
    <subcellularLocation>
        <location evidence="1 7">Cell membrane</location>
        <topology evidence="1 7">Multi-pass membrane protein</topology>
    </subcellularLocation>
</comment>
<feature type="transmembrane region" description="Helical" evidence="7">
    <location>
        <begin position="20"/>
        <end position="45"/>
    </location>
</feature>
<dbReference type="InterPro" id="IPR035906">
    <property type="entry name" value="MetI-like_sf"/>
</dbReference>
<dbReference type="InterPro" id="IPR000515">
    <property type="entry name" value="MetI-like"/>
</dbReference>